<organism evidence="2 3">
    <name type="scientific">Pediococcus pentosaceus</name>
    <dbReference type="NCBI Taxonomy" id="1255"/>
    <lineage>
        <taxon>Bacteria</taxon>
        <taxon>Bacillati</taxon>
        <taxon>Bacillota</taxon>
        <taxon>Bacilli</taxon>
        <taxon>Lactobacillales</taxon>
        <taxon>Lactobacillaceae</taxon>
        <taxon>Pediococcus</taxon>
    </lineage>
</organism>
<dbReference type="Proteomes" id="UP000196118">
    <property type="component" value="Chromosome"/>
</dbReference>
<protein>
    <submittedName>
        <fullName evidence="2">Uncharacterized protein</fullName>
    </submittedName>
</protein>
<evidence type="ECO:0000256" key="1">
    <source>
        <dbReference type="SAM" id="Coils"/>
    </source>
</evidence>
<feature type="coiled-coil region" evidence="1">
    <location>
        <begin position="4"/>
        <end position="45"/>
    </location>
</feature>
<gene>
    <name evidence="2" type="ORF">S100892_01117</name>
</gene>
<name>A0A1Y0VNI6_PEDPE</name>
<dbReference type="AlphaFoldDB" id="A0A1Y0VNI6"/>
<evidence type="ECO:0000313" key="3">
    <source>
        <dbReference type="Proteomes" id="UP000196118"/>
    </source>
</evidence>
<proteinExistence type="predicted"/>
<sequence>MKNIDELEVERTKLDRKLRRAKNEKAEINIQIEELQDQIGKLEQQELQLFQGRELQTAAWKYVRTKSNPNKASWWKVVKTDKTKPKEVVQVLADIDVNLIKREPDVSAIKRYVAEGRFIVREGGQLIDTETGMVLPYRAKRKADKLTVKAVEA</sequence>
<dbReference type="EMBL" id="CP021474">
    <property type="protein sequence ID" value="ARW19690.1"/>
    <property type="molecule type" value="Genomic_DNA"/>
</dbReference>
<evidence type="ECO:0000313" key="2">
    <source>
        <dbReference type="EMBL" id="ARW19690.1"/>
    </source>
</evidence>
<reference evidence="2 3" key="1">
    <citation type="submission" date="2017-05" db="EMBL/GenBank/DDBJ databases">
        <title>Genome sequence of Pediococcus pentosaceus strain SRCM100892.</title>
        <authorList>
            <person name="Cho S.H."/>
        </authorList>
    </citation>
    <scope>NUCLEOTIDE SEQUENCE [LARGE SCALE GENOMIC DNA]</scope>
    <source>
        <strain evidence="2 3">SRCM100892</strain>
    </source>
</reference>
<accession>A0A1Y0VNI6</accession>
<keyword evidence="1" id="KW-0175">Coiled coil</keyword>